<dbReference type="GO" id="GO:0016746">
    <property type="term" value="F:acyltransferase activity"/>
    <property type="evidence" value="ECO:0007669"/>
    <property type="project" value="UniProtKB-KW"/>
</dbReference>
<evidence type="ECO:0000313" key="7">
    <source>
        <dbReference type="Proteomes" id="UP000245609"/>
    </source>
</evidence>
<keyword evidence="7" id="KW-1185">Reference proteome</keyword>
<dbReference type="InterPro" id="IPR042231">
    <property type="entry name" value="Cho/carn_acyl_trans_2"/>
</dbReference>
<dbReference type="SUPFAM" id="SSF52777">
    <property type="entry name" value="CoA-dependent acyltransferases"/>
    <property type="match status" value="2"/>
</dbReference>
<dbReference type="Proteomes" id="UP000245609">
    <property type="component" value="Unassembled WGS sequence"/>
</dbReference>
<comment type="similarity">
    <text evidence="1">Belongs to the carnitine/choline acetyltransferase family.</text>
</comment>
<sequence length="638" mass="72686">MALSSYIRINRFPKPLLKLHFPRRYSTSVPETFSLEDKVPRLPIPNLLQTGERYLKSVQPWLSEEQFAQTIQVVQEFVSDNGFGAVLQKRLHEFDKLEKHSWLEHIWLNKAYLEYREPCYLNVNWYATISEPANFPLPPASSIEPGKFSDFQLTRATELIFNMLDFNDQLNLQTLPVEFSKAGTPLCMNQYKFQFGTTRTPRRGCDKIVSQYPNLTRYITVMVRNQIYKLSVYTHGGDRESKSTIKSRLLNIVRHCESLGDNLEPPIGILTATNRDFWSDTRLNLNQLNRKNKQNLQVIEESLFSVSLDDLSDPSLAYDLDYRSKLFLKSNDGLNRWFDKAIQLIVLNTGHAGLNCEHSPVDANTTGRIISEAIAKESASDVYQSGLKIDKSILSEPVEHLQWVVDNEMRETLGIAMRSTKKFGSKVNLETLDFGEFGSDWIKSSKMSPDSFVQMAIQLAYYRLHKAPCPTYEAAATRNFSHGRTECVRVCSNESLEFTKGMVDESKSKTTQLELLSRALNSHKQYMTWASNGQGVDRHLLGLKCQMKYKEFGLASFFKDPAFGMSYHYKLSTSNVSPARLFRGGFAPVVQDGYGIAYGIDKNVMKFVLSTWDNPETSLSQFKSAIVGSLNDLKHLAG</sequence>
<gene>
    <name evidence="6" type="ORF">BB560_000691</name>
</gene>
<dbReference type="AlphaFoldDB" id="A0A2T9ZJQ1"/>
<organism evidence="6 7">
    <name type="scientific">Smittium megazygosporum</name>
    <dbReference type="NCBI Taxonomy" id="133381"/>
    <lineage>
        <taxon>Eukaryota</taxon>
        <taxon>Fungi</taxon>
        <taxon>Fungi incertae sedis</taxon>
        <taxon>Zoopagomycota</taxon>
        <taxon>Kickxellomycotina</taxon>
        <taxon>Harpellomycetes</taxon>
        <taxon>Harpellales</taxon>
        <taxon>Legeriomycetaceae</taxon>
        <taxon>Smittium</taxon>
    </lineage>
</organism>
<dbReference type="PANTHER" id="PTHR22589">
    <property type="entry name" value="CARNITINE O-ACYLTRANSFERASE"/>
    <property type="match status" value="1"/>
</dbReference>
<dbReference type="STRING" id="133381.A0A2T9ZJQ1"/>
<evidence type="ECO:0000256" key="3">
    <source>
        <dbReference type="ARBA" id="ARBA00023315"/>
    </source>
</evidence>
<evidence type="ECO:0000256" key="2">
    <source>
        <dbReference type="ARBA" id="ARBA00022679"/>
    </source>
</evidence>
<evidence type="ECO:0000256" key="1">
    <source>
        <dbReference type="ARBA" id="ARBA00005232"/>
    </source>
</evidence>
<evidence type="ECO:0000313" key="6">
    <source>
        <dbReference type="EMBL" id="PVV04795.1"/>
    </source>
</evidence>
<dbReference type="InterPro" id="IPR039551">
    <property type="entry name" value="Cho/carn_acyl_trans"/>
</dbReference>
<feature type="active site" description="Proton acceptor" evidence="4">
    <location>
        <position position="358"/>
    </location>
</feature>
<dbReference type="Pfam" id="PF00755">
    <property type="entry name" value="Carn_acyltransf"/>
    <property type="match status" value="1"/>
</dbReference>
<feature type="domain" description="Choline/carnitine acyltransferase" evidence="5">
    <location>
        <begin position="42"/>
        <end position="626"/>
    </location>
</feature>
<dbReference type="InterPro" id="IPR023213">
    <property type="entry name" value="CAT-like_dom_sf"/>
</dbReference>
<dbReference type="PANTHER" id="PTHR22589:SF107">
    <property type="entry name" value="CHOLINE_CARNITINE ACYLTRANSFERASE DOMAIN-CONTAINING PROTEIN"/>
    <property type="match status" value="1"/>
</dbReference>
<evidence type="ECO:0000256" key="4">
    <source>
        <dbReference type="PIRSR" id="PIRSR600542-1"/>
    </source>
</evidence>
<dbReference type="InterPro" id="IPR000542">
    <property type="entry name" value="Carn_acyl_trans"/>
</dbReference>
<keyword evidence="3" id="KW-0012">Acyltransferase</keyword>
<keyword evidence="2" id="KW-0808">Transferase</keyword>
<protein>
    <recommendedName>
        <fullName evidence="5">Choline/carnitine acyltransferase domain-containing protein</fullName>
    </recommendedName>
</protein>
<accession>A0A2T9ZJQ1</accession>
<reference evidence="6 7" key="1">
    <citation type="journal article" date="2018" name="MBio">
        <title>Comparative Genomics Reveals the Core Gene Toolbox for the Fungus-Insect Symbiosis.</title>
        <authorList>
            <person name="Wang Y."/>
            <person name="Stata M."/>
            <person name="Wang W."/>
            <person name="Stajich J.E."/>
            <person name="White M.M."/>
            <person name="Moncalvo J.M."/>
        </authorList>
    </citation>
    <scope>NUCLEOTIDE SEQUENCE [LARGE SCALE GENOMIC DNA]</scope>
    <source>
        <strain evidence="6 7">SC-DP-2</strain>
    </source>
</reference>
<name>A0A2T9ZJQ1_9FUNG</name>
<dbReference type="OrthoDB" id="240216at2759"/>
<comment type="caution">
    <text evidence="6">The sequence shown here is derived from an EMBL/GenBank/DDBJ whole genome shotgun (WGS) entry which is preliminary data.</text>
</comment>
<evidence type="ECO:0000259" key="5">
    <source>
        <dbReference type="Pfam" id="PF00755"/>
    </source>
</evidence>
<proteinExistence type="inferred from homology"/>
<dbReference type="Gene3D" id="3.30.559.70">
    <property type="entry name" value="Choline/Carnitine o-acyltransferase, domain 2"/>
    <property type="match status" value="1"/>
</dbReference>
<dbReference type="EMBL" id="MBFS01000077">
    <property type="protein sequence ID" value="PVV04795.1"/>
    <property type="molecule type" value="Genomic_DNA"/>
</dbReference>
<dbReference type="Gene3D" id="3.30.559.10">
    <property type="entry name" value="Chloramphenicol acetyltransferase-like domain"/>
    <property type="match status" value="1"/>
</dbReference>